<evidence type="ECO:0000256" key="1">
    <source>
        <dbReference type="ARBA" id="ARBA00022741"/>
    </source>
</evidence>
<keyword evidence="5" id="KW-1185">Reference proteome</keyword>
<reference evidence="3 5" key="1">
    <citation type="journal article" date="2011" name="Nature">
        <title>The Medicago genome provides insight into the evolution of rhizobial symbioses.</title>
        <authorList>
            <person name="Young N.D."/>
            <person name="Debelle F."/>
            <person name="Oldroyd G.E."/>
            <person name="Geurts R."/>
            <person name="Cannon S.B."/>
            <person name="Udvardi M.K."/>
            <person name="Benedito V.A."/>
            <person name="Mayer K.F."/>
            <person name="Gouzy J."/>
            <person name="Schoof H."/>
            <person name="Van de Peer Y."/>
            <person name="Proost S."/>
            <person name="Cook D.R."/>
            <person name="Meyers B.C."/>
            <person name="Spannagl M."/>
            <person name="Cheung F."/>
            <person name="De Mita S."/>
            <person name="Krishnakumar V."/>
            <person name="Gundlach H."/>
            <person name="Zhou S."/>
            <person name="Mudge J."/>
            <person name="Bharti A.K."/>
            <person name="Murray J.D."/>
            <person name="Naoumkina M.A."/>
            <person name="Rosen B."/>
            <person name="Silverstein K.A."/>
            <person name="Tang H."/>
            <person name="Rombauts S."/>
            <person name="Zhao P.X."/>
            <person name="Zhou P."/>
            <person name="Barbe V."/>
            <person name="Bardou P."/>
            <person name="Bechner M."/>
            <person name="Bellec A."/>
            <person name="Berger A."/>
            <person name="Berges H."/>
            <person name="Bidwell S."/>
            <person name="Bisseling T."/>
            <person name="Choisne N."/>
            <person name="Couloux A."/>
            <person name="Denny R."/>
            <person name="Deshpande S."/>
            <person name="Dai X."/>
            <person name="Doyle J.J."/>
            <person name="Dudez A.M."/>
            <person name="Farmer A.D."/>
            <person name="Fouteau S."/>
            <person name="Franken C."/>
            <person name="Gibelin C."/>
            <person name="Gish J."/>
            <person name="Goldstein S."/>
            <person name="Gonzalez A.J."/>
            <person name="Green P.J."/>
            <person name="Hallab A."/>
            <person name="Hartog M."/>
            <person name="Hua A."/>
            <person name="Humphray S.J."/>
            <person name="Jeong D.H."/>
            <person name="Jing Y."/>
            <person name="Jocker A."/>
            <person name="Kenton S.M."/>
            <person name="Kim D.J."/>
            <person name="Klee K."/>
            <person name="Lai H."/>
            <person name="Lang C."/>
            <person name="Lin S."/>
            <person name="Macmil S.L."/>
            <person name="Magdelenat G."/>
            <person name="Matthews L."/>
            <person name="McCorrison J."/>
            <person name="Monaghan E.L."/>
            <person name="Mun J.H."/>
            <person name="Najar F.Z."/>
            <person name="Nicholson C."/>
            <person name="Noirot C."/>
            <person name="O'Bleness M."/>
            <person name="Paule C.R."/>
            <person name="Poulain J."/>
            <person name="Prion F."/>
            <person name="Qin B."/>
            <person name="Qu C."/>
            <person name="Retzel E.F."/>
            <person name="Riddle C."/>
            <person name="Sallet E."/>
            <person name="Samain S."/>
            <person name="Samson N."/>
            <person name="Sanders I."/>
            <person name="Saurat O."/>
            <person name="Scarpelli C."/>
            <person name="Schiex T."/>
            <person name="Segurens B."/>
            <person name="Severin A.J."/>
            <person name="Sherrier D.J."/>
            <person name="Shi R."/>
            <person name="Sims S."/>
            <person name="Singer S.R."/>
            <person name="Sinharoy S."/>
            <person name="Sterck L."/>
            <person name="Viollet A."/>
            <person name="Wang B.B."/>
            <person name="Wang K."/>
            <person name="Wang M."/>
            <person name="Wang X."/>
            <person name="Warfsmann J."/>
            <person name="Weissenbach J."/>
            <person name="White D.D."/>
            <person name="White J.D."/>
            <person name="Wiley G.B."/>
            <person name="Wincker P."/>
            <person name="Xing Y."/>
            <person name="Yang L."/>
            <person name="Yao Z."/>
            <person name="Ying F."/>
            <person name="Zhai J."/>
            <person name="Zhou L."/>
            <person name="Zuber A."/>
            <person name="Denarie J."/>
            <person name="Dixon R.A."/>
            <person name="May G.D."/>
            <person name="Schwartz D.C."/>
            <person name="Rogers J."/>
            <person name="Quetier F."/>
            <person name="Town C.D."/>
            <person name="Roe B.A."/>
        </authorList>
    </citation>
    <scope>NUCLEOTIDE SEQUENCE [LARGE SCALE GENOMIC DNA]</scope>
    <source>
        <strain evidence="3">A17</strain>
        <strain evidence="4 5">cv. Jemalong A17</strain>
    </source>
</reference>
<reference evidence="4" key="3">
    <citation type="submission" date="2015-04" db="UniProtKB">
        <authorList>
            <consortium name="EnsemblPlants"/>
        </authorList>
    </citation>
    <scope>IDENTIFICATION</scope>
    <source>
        <strain evidence="4">cv. Jemalong A17</strain>
    </source>
</reference>
<evidence type="ECO:0000256" key="2">
    <source>
        <dbReference type="ARBA" id="ARBA00022840"/>
    </source>
</evidence>
<reference evidence="3 5" key="2">
    <citation type="journal article" date="2014" name="BMC Genomics">
        <title>An improved genome release (version Mt4.0) for the model legume Medicago truncatula.</title>
        <authorList>
            <person name="Tang H."/>
            <person name="Krishnakumar V."/>
            <person name="Bidwell S."/>
            <person name="Rosen B."/>
            <person name="Chan A."/>
            <person name="Zhou S."/>
            <person name="Gentzbittel L."/>
            <person name="Childs K.L."/>
            <person name="Yandell M."/>
            <person name="Gundlach H."/>
            <person name="Mayer K.F."/>
            <person name="Schwartz D.C."/>
            <person name="Town C.D."/>
        </authorList>
    </citation>
    <scope>GENOME REANNOTATION</scope>
    <source>
        <strain evidence="3">A17</strain>
        <strain evidence="4 5">cv. Jemalong A17</strain>
    </source>
</reference>
<dbReference type="Gene3D" id="2.60.34.10">
    <property type="entry name" value="Substrate Binding Domain Of DNAk, Chain A, domain 1"/>
    <property type="match status" value="1"/>
</dbReference>
<sequence length="84" mass="9318">MRRLVYNQTAALIIVYEGEAQKVEENHLLGYFKITEIPEAPKGAPEINVSMDIDHKNRLTVIASVGMPGSQQSAIPVIKARMIL</sequence>
<dbReference type="PANTHER" id="PTHR19375">
    <property type="entry name" value="HEAT SHOCK PROTEIN 70KDA"/>
    <property type="match status" value="1"/>
</dbReference>
<dbReference type="InterPro" id="IPR029047">
    <property type="entry name" value="HSP70_peptide-bd_sf"/>
</dbReference>
<gene>
    <name evidence="3" type="ordered locus">MTR_4g115785</name>
</gene>
<proteinExistence type="predicted"/>
<evidence type="ECO:0000313" key="4">
    <source>
        <dbReference type="EnsemblPlants" id="KEH32142"/>
    </source>
</evidence>
<keyword evidence="2" id="KW-0067">ATP-binding</keyword>
<evidence type="ECO:0000313" key="3">
    <source>
        <dbReference type="EMBL" id="KEH32142.1"/>
    </source>
</evidence>
<dbReference type="SUPFAM" id="SSF100920">
    <property type="entry name" value="Heat shock protein 70kD (HSP70), peptide-binding domain"/>
    <property type="match status" value="1"/>
</dbReference>
<dbReference type="eggNOG" id="KOG0101">
    <property type="taxonomic scope" value="Eukaryota"/>
</dbReference>
<keyword evidence="3" id="KW-0346">Stress response</keyword>
<dbReference type="STRING" id="3880.A0A072UR32"/>
<dbReference type="EnsemblPlants" id="KEH32142">
    <property type="protein sequence ID" value="KEH32142"/>
    <property type="gene ID" value="MTR_4g115785"/>
</dbReference>
<organism evidence="3 5">
    <name type="scientific">Medicago truncatula</name>
    <name type="common">Barrel medic</name>
    <name type="synonym">Medicago tribuloides</name>
    <dbReference type="NCBI Taxonomy" id="3880"/>
    <lineage>
        <taxon>Eukaryota</taxon>
        <taxon>Viridiplantae</taxon>
        <taxon>Streptophyta</taxon>
        <taxon>Embryophyta</taxon>
        <taxon>Tracheophyta</taxon>
        <taxon>Spermatophyta</taxon>
        <taxon>Magnoliopsida</taxon>
        <taxon>eudicotyledons</taxon>
        <taxon>Gunneridae</taxon>
        <taxon>Pentapetalae</taxon>
        <taxon>rosids</taxon>
        <taxon>fabids</taxon>
        <taxon>Fabales</taxon>
        <taxon>Fabaceae</taxon>
        <taxon>Papilionoideae</taxon>
        <taxon>50 kb inversion clade</taxon>
        <taxon>NPAAA clade</taxon>
        <taxon>Hologalegina</taxon>
        <taxon>IRL clade</taxon>
        <taxon>Trifolieae</taxon>
        <taxon>Medicago</taxon>
    </lineage>
</organism>
<name>A0A072UR32_MEDTR</name>
<dbReference type="InterPro" id="IPR013126">
    <property type="entry name" value="Hsp_70_fam"/>
</dbReference>
<dbReference type="Proteomes" id="UP000002051">
    <property type="component" value="Chromosome 4"/>
</dbReference>
<evidence type="ECO:0000313" key="5">
    <source>
        <dbReference type="Proteomes" id="UP000002051"/>
    </source>
</evidence>
<dbReference type="HOGENOM" id="CLU_2530902_0_0_1"/>
<keyword evidence="1" id="KW-0547">Nucleotide-binding</keyword>
<dbReference type="EMBL" id="CM001220">
    <property type="protein sequence ID" value="KEH32142.1"/>
    <property type="molecule type" value="Genomic_DNA"/>
</dbReference>
<dbReference type="GO" id="GO:0140662">
    <property type="term" value="F:ATP-dependent protein folding chaperone"/>
    <property type="evidence" value="ECO:0007669"/>
    <property type="project" value="InterPro"/>
</dbReference>
<dbReference type="AlphaFoldDB" id="A0A072UR32"/>
<protein>
    <submittedName>
        <fullName evidence="3">Heat shock 70 kDa protein</fullName>
    </submittedName>
</protein>
<accession>A0A072UR32</accession>
<dbReference type="PaxDb" id="3880-AES91643"/>
<dbReference type="Pfam" id="PF00012">
    <property type="entry name" value="HSP70"/>
    <property type="match status" value="1"/>
</dbReference>
<dbReference type="GO" id="GO:0005524">
    <property type="term" value="F:ATP binding"/>
    <property type="evidence" value="ECO:0007669"/>
    <property type="project" value="UniProtKB-KW"/>
</dbReference>